<dbReference type="EMBL" id="MHHZ01000022">
    <property type="protein sequence ID" value="OGY41077.1"/>
    <property type="molecule type" value="Genomic_DNA"/>
</dbReference>
<dbReference type="Proteomes" id="UP000176498">
    <property type="component" value="Unassembled WGS sequence"/>
</dbReference>
<evidence type="ECO:0000313" key="1">
    <source>
        <dbReference type="EMBL" id="OGY41077.1"/>
    </source>
</evidence>
<protein>
    <submittedName>
        <fullName evidence="1">Uncharacterized protein</fullName>
    </submittedName>
</protein>
<name>A0A1G1XP13_9BACT</name>
<organism evidence="1 2">
    <name type="scientific">Candidatus Buchananbacteria bacterium RBG_13_36_9</name>
    <dbReference type="NCBI Taxonomy" id="1797530"/>
    <lineage>
        <taxon>Bacteria</taxon>
        <taxon>Candidatus Buchananiibacteriota</taxon>
    </lineage>
</organism>
<evidence type="ECO:0000313" key="2">
    <source>
        <dbReference type="Proteomes" id="UP000176498"/>
    </source>
</evidence>
<proteinExistence type="predicted"/>
<dbReference type="AlphaFoldDB" id="A0A1G1XP13"/>
<sequence>MLAAQNNQKKVTIKLLSSNFTLYSNSMILLVNLKGGKRAEASEWALEVRKLLNGIVNSIEALENIMNQNEKKDKLYLNDNPIKISDEKLYWLTLYLIDNSILRIYACLDKVAQMARCYFECKENGGHLNKKERCGCLVDMDEKNCNFGSLLNSILKDKTRNSIIADALKELNSNNSVQVLREYRNTFTHRKHKIDQSFGLDPNISSKYNDDNTVETVFSFGNKLPNVNWFRVEIVNANNAIVECLEKIGVIIFPRDLKININQKE</sequence>
<accession>A0A1G1XP13</accession>
<gene>
    <name evidence="1" type="ORF">A2Y82_01570</name>
</gene>
<comment type="caution">
    <text evidence="1">The sequence shown here is derived from an EMBL/GenBank/DDBJ whole genome shotgun (WGS) entry which is preliminary data.</text>
</comment>
<reference evidence="1 2" key="1">
    <citation type="journal article" date="2016" name="Nat. Commun.">
        <title>Thousands of microbial genomes shed light on interconnected biogeochemical processes in an aquifer system.</title>
        <authorList>
            <person name="Anantharaman K."/>
            <person name="Brown C.T."/>
            <person name="Hug L.A."/>
            <person name="Sharon I."/>
            <person name="Castelle C.J."/>
            <person name="Probst A.J."/>
            <person name="Thomas B.C."/>
            <person name="Singh A."/>
            <person name="Wilkins M.J."/>
            <person name="Karaoz U."/>
            <person name="Brodie E.L."/>
            <person name="Williams K.H."/>
            <person name="Hubbard S.S."/>
            <person name="Banfield J.F."/>
        </authorList>
    </citation>
    <scope>NUCLEOTIDE SEQUENCE [LARGE SCALE GENOMIC DNA]</scope>
</reference>